<dbReference type="GO" id="GO:0005929">
    <property type="term" value="C:cilium"/>
    <property type="evidence" value="ECO:0007669"/>
    <property type="project" value="TreeGrafter"/>
</dbReference>
<proteinExistence type="inferred from homology"/>
<comment type="similarity">
    <text evidence="1 3">Belongs to the NDK family.</text>
</comment>
<organism evidence="6 7">
    <name type="scientific">Roridomyces roridus</name>
    <dbReference type="NCBI Taxonomy" id="1738132"/>
    <lineage>
        <taxon>Eukaryota</taxon>
        <taxon>Fungi</taxon>
        <taxon>Dikarya</taxon>
        <taxon>Basidiomycota</taxon>
        <taxon>Agaricomycotina</taxon>
        <taxon>Agaricomycetes</taxon>
        <taxon>Agaricomycetidae</taxon>
        <taxon>Agaricales</taxon>
        <taxon>Marasmiineae</taxon>
        <taxon>Mycenaceae</taxon>
        <taxon>Roridomyces</taxon>
    </lineage>
</organism>
<dbReference type="Pfam" id="PF00334">
    <property type="entry name" value="NDK"/>
    <property type="match status" value="1"/>
</dbReference>
<reference evidence="6" key="1">
    <citation type="submission" date="2023-03" db="EMBL/GenBank/DDBJ databases">
        <title>Massive genome expansion in bonnet fungi (Mycena s.s.) driven by repeated elements and novel gene families across ecological guilds.</title>
        <authorList>
            <consortium name="Lawrence Berkeley National Laboratory"/>
            <person name="Harder C.B."/>
            <person name="Miyauchi S."/>
            <person name="Viragh M."/>
            <person name="Kuo A."/>
            <person name="Thoen E."/>
            <person name="Andreopoulos B."/>
            <person name="Lu D."/>
            <person name="Skrede I."/>
            <person name="Drula E."/>
            <person name="Henrissat B."/>
            <person name="Morin E."/>
            <person name="Kohler A."/>
            <person name="Barry K."/>
            <person name="LaButti K."/>
            <person name="Morin E."/>
            <person name="Salamov A."/>
            <person name="Lipzen A."/>
            <person name="Mereny Z."/>
            <person name="Hegedus B."/>
            <person name="Baldrian P."/>
            <person name="Stursova M."/>
            <person name="Weitz H."/>
            <person name="Taylor A."/>
            <person name="Grigoriev I.V."/>
            <person name="Nagy L.G."/>
            <person name="Martin F."/>
            <person name="Kauserud H."/>
        </authorList>
    </citation>
    <scope>NUCLEOTIDE SEQUENCE</scope>
    <source>
        <strain evidence="6">9284</strain>
    </source>
</reference>
<evidence type="ECO:0000313" key="7">
    <source>
        <dbReference type="Proteomes" id="UP001221142"/>
    </source>
</evidence>
<feature type="compositionally biased region" description="Low complexity" evidence="4">
    <location>
        <begin position="437"/>
        <end position="448"/>
    </location>
</feature>
<dbReference type="PANTHER" id="PTHR46161:SF1">
    <property type="entry name" value="NUCLEOSIDE DIPHOSPHATE KINASE HOMOLOG 5"/>
    <property type="match status" value="1"/>
</dbReference>
<evidence type="ECO:0000313" key="6">
    <source>
        <dbReference type="EMBL" id="KAJ7644139.1"/>
    </source>
</evidence>
<feature type="region of interest" description="Disordered" evidence="4">
    <location>
        <begin position="286"/>
        <end position="313"/>
    </location>
</feature>
<evidence type="ECO:0000256" key="1">
    <source>
        <dbReference type="ARBA" id="ARBA00008142"/>
    </source>
</evidence>
<sequence>MYDEQEQVPATPNGRVTRTVAIIKHHALDHRFDIEKRILEASFEIVKERQMEFDLESQPEVLIELFGDDAESLGEGEVWVYVLERKRAVEVWKTLMGDRDPEIARQEAPNSLRALYGISLEKNGLMGSPDIEAAETQILSLFASSPPFSTQELPDDGRYGSMRSMSSSVLEALRQNTSDEGYAPSNPSTKGANGKAFRARGLPATHASPDIVPRTTRAAALRAGGVVEKGGPSVPRAPLTKEQLAKTFANVPGHKRAESIAVASTAAPTIAPRMTRATALRLGLPLPAPPVRKTSNPDTLDKQTFDGVPGHKRRETISVASVLAPTVAPRLNKSAALRASKDQAAPPSSFQFRGPTAPKLPGLSRSNSTSSLQTKPPSRPASAASVSTPVVPRARTAARPSSVAMRPAASRPSILPPAAAPSAPAKDPAPARPKPRPSSISAPSIAPRTNRSAALRAAKQEMENAAAAVKKLRVGGPRPSAITTF</sequence>
<dbReference type="GO" id="GO:1902176">
    <property type="term" value="P:negative regulation of oxidative stress-induced intrinsic apoptotic signaling pathway"/>
    <property type="evidence" value="ECO:0007669"/>
    <property type="project" value="TreeGrafter"/>
</dbReference>
<dbReference type="GO" id="GO:0003341">
    <property type="term" value="P:cilium movement"/>
    <property type="evidence" value="ECO:0007669"/>
    <property type="project" value="TreeGrafter"/>
</dbReference>
<evidence type="ECO:0000256" key="4">
    <source>
        <dbReference type="SAM" id="MobiDB-lite"/>
    </source>
</evidence>
<evidence type="ECO:0000256" key="2">
    <source>
        <dbReference type="ARBA" id="ARBA00017632"/>
    </source>
</evidence>
<comment type="caution">
    <text evidence="3">Lacks conserved residue(s) required for the propagation of feature annotation.</text>
</comment>
<dbReference type="AlphaFoldDB" id="A0AAD7CAY6"/>
<dbReference type="SMART" id="SM00562">
    <property type="entry name" value="NDK"/>
    <property type="match status" value="1"/>
</dbReference>
<evidence type="ECO:0000259" key="5">
    <source>
        <dbReference type="SMART" id="SM00562"/>
    </source>
</evidence>
<dbReference type="InterPro" id="IPR036850">
    <property type="entry name" value="NDK-like_dom_sf"/>
</dbReference>
<keyword evidence="7" id="KW-1185">Reference proteome</keyword>
<accession>A0AAD7CAY6</accession>
<dbReference type="Gene3D" id="3.30.70.141">
    <property type="entry name" value="Nucleoside diphosphate kinase-like domain"/>
    <property type="match status" value="1"/>
</dbReference>
<protein>
    <recommendedName>
        <fullName evidence="2">Nucleoside diphosphate kinase</fullName>
    </recommendedName>
</protein>
<gene>
    <name evidence="6" type="ORF">FB45DRAFT_1052949</name>
</gene>
<feature type="domain" description="Nucleoside diphosphate kinase-like" evidence="5">
    <location>
        <begin position="16"/>
        <end position="149"/>
    </location>
</feature>
<evidence type="ECO:0000256" key="3">
    <source>
        <dbReference type="PROSITE-ProRule" id="PRU00706"/>
    </source>
</evidence>
<feature type="compositionally biased region" description="Low complexity" evidence="4">
    <location>
        <begin position="380"/>
        <end position="394"/>
    </location>
</feature>
<dbReference type="EMBL" id="JARKIF010000003">
    <property type="protein sequence ID" value="KAJ7644139.1"/>
    <property type="molecule type" value="Genomic_DNA"/>
</dbReference>
<comment type="caution">
    <text evidence="6">The sequence shown here is derived from an EMBL/GenBank/DDBJ whole genome shotgun (WGS) entry which is preliminary data.</text>
</comment>
<feature type="compositionally biased region" description="Polar residues" evidence="4">
    <location>
        <begin position="364"/>
        <end position="375"/>
    </location>
</feature>
<dbReference type="PROSITE" id="PS51374">
    <property type="entry name" value="NDPK_LIKE"/>
    <property type="match status" value="1"/>
</dbReference>
<dbReference type="SUPFAM" id="SSF54919">
    <property type="entry name" value="Nucleoside diphosphate kinase, NDK"/>
    <property type="match status" value="1"/>
</dbReference>
<dbReference type="PANTHER" id="PTHR46161">
    <property type="entry name" value="NUCLEOSIDE DIPHOSPHATE KINASE"/>
    <property type="match status" value="1"/>
</dbReference>
<feature type="region of interest" description="Disordered" evidence="4">
    <location>
        <begin position="338"/>
        <end position="459"/>
    </location>
</feature>
<dbReference type="Proteomes" id="UP001221142">
    <property type="component" value="Unassembled WGS sequence"/>
</dbReference>
<dbReference type="InterPro" id="IPR034907">
    <property type="entry name" value="NDK-like_dom"/>
</dbReference>
<name>A0AAD7CAY6_9AGAR</name>